<name>A0A0E3DEX3_9CAUD</name>
<evidence type="ECO:0000313" key="2">
    <source>
        <dbReference type="Proteomes" id="UP000033000"/>
    </source>
</evidence>
<accession>A0A0E3DEX3</accession>
<protein>
    <submittedName>
        <fullName evidence="1">Uncharacterized protein</fullName>
    </submittedName>
</protein>
<reference evidence="1 2" key="1">
    <citation type="journal article" date="2015" name="Arch. Virol.">
        <title>Complete genome sequence and phylogenetic position of the Bacillus cereus group phage JBP901.</title>
        <authorList>
            <person name="Asare P.T."/>
            <person name="Ryu S."/>
            <person name="Kim K.P."/>
        </authorList>
    </citation>
    <scope>NUCLEOTIDE SEQUENCE [LARGE SCALE GENOMIC DNA]</scope>
</reference>
<proteinExistence type="predicted"/>
<keyword evidence="2" id="KW-1185">Reference proteome</keyword>
<organism evidence="1 2">
    <name type="scientific">Bacillus phage JBP901</name>
    <dbReference type="NCBI Taxonomy" id="1498212"/>
    <lineage>
        <taxon>Viruses</taxon>
        <taxon>Duplodnaviria</taxon>
        <taxon>Heunggongvirae</taxon>
        <taxon>Uroviricota</taxon>
        <taxon>Caudoviricetes</taxon>
        <taxon>Herelleviridae</taxon>
        <taxon>Bastillevirinae</taxon>
        <taxon>Caeruleovirus</taxon>
        <taxon>Caeruleovirus JBP901</taxon>
    </lineage>
</organism>
<sequence length="92" mass="11331">MNLYRQITEGELRAEIDKMYNEARIWEYEDQHNVMHAIKMMSRREAKQEIKKYFTDVVVCSKFYTRMNKLYFALEWVQSGKPVYTDFMREDN</sequence>
<gene>
    <name evidence="1" type="ORF">JBP901_gp112</name>
</gene>
<dbReference type="EMBL" id="KJ676859">
    <property type="protein sequence ID" value="AID17824.1"/>
    <property type="molecule type" value="Genomic_DNA"/>
</dbReference>
<dbReference type="KEGG" id="vg:24723091"/>
<dbReference type="GeneID" id="24723091"/>
<dbReference type="OrthoDB" id="21513at10239"/>
<dbReference type="RefSeq" id="YP_009149150.1">
    <property type="nucleotide sequence ID" value="NC_027352.1"/>
</dbReference>
<evidence type="ECO:0000313" key="1">
    <source>
        <dbReference type="EMBL" id="AID17824.1"/>
    </source>
</evidence>
<dbReference type="Proteomes" id="UP000033000">
    <property type="component" value="Segment"/>
</dbReference>